<dbReference type="Proteomes" id="UP000214610">
    <property type="component" value="Unassembled WGS sequence"/>
</dbReference>
<protein>
    <submittedName>
        <fullName evidence="1">Uncharacterized protein</fullName>
    </submittedName>
</protein>
<organism evidence="1 2">
    <name type="scientific">Turicimonas muris</name>
    <dbReference type="NCBI Taxonomy" id="1796652"/>
    <lineage>
        <taxon>Bacteria</taxon>
        <taxon>Pseudomonadati</taxon>
        <taxon>Pseudomonadota</taxon>
        <taxon>Betaproteobacteria</taxon>
        <taxon>Burkholderiales</taxon>
        <taxon>Sutterellaceae</taxon>
        <taxon>Turicimonas</taxon>
    </lineage>
</organism>
<dbReference type="EMBL" id="NHMP01000003">
    <property type="protein sequence ID" value="OXE49723.1"/>
    <property type="molecule type" value="Genomic_DNA"/>
</dbReference>
<evidence type="ECO:0000313" key="1">
    <source>
        <dbReference type="EMBL" id="OXE49723.1"/>
    </source>
</evidence>
<reference evidence="2" key="1">
    <citation type="submission" date="2017-05" db="EMBL/GenBank/DDBJ databases">
        <title>Improved OligoMM genomes.</title>
        <authorList>
            <person name="Garzetti D."/>
        </authorList>
    </citation>
    <scope>NUCLEOTIDE SEQUENCE [LARGE SCALE GENOMIC DNA]</scope>
    <source>
        <strain evidence="2">YL45</strain>
    </source>
</reference>
<sequence>MKAANLINEFNSVISQFQNANNFLASSKKLGNLLLEEKEDFWRVQGELALSVVLAQFLSVSKDMRFEAFTIFVNNLGFSVSEEFLSYTVKERFRSEVERFLTQSPQTMRASIEVLQNAVKRVVTPFFLTSGESNE</sequence>
<dbReference type="AlphaFoldDB" id="A0A227KQU4"/>
<keyword evidence="2" id="KW-1185">Reference proteome</keyword>
<proteinExistence type="predicted"/>
<dbReference type="GeneID" id="78361628"/>
<accession>A0A227KQU4</accession>
<gene>
    <name evidence="1" type="ORF">ADH67_06245</name>
</gene>
<comment type="caution">
    <text evidence="1">The sequence shown here is derived from an EMBL/GenBank/DDBJ whole genome shotgun (WGS) entry which is preliminary data.</text>
</comment>
<evidence type="ECO:0000313" key="2">
    <source>
        <dbReference type="Proteomes" id="UP000214610"/>
    </source>
</evidence>
<dbReference type="RefSeq" id="WP_066593178.1">
    <property type="nucleotide sequence ID" value="NZ_CAJTBZ010000004.1"/>
</dbReference>
<name>A0A227KQU4_9BURK</name>